<reference evidence="2" key="1">
    <citation type="submission" date="2023-01" db="EMBL/GenBank/DDBJ databases">
        <title>Genome assembly of the deep-sea coral Lophelia pertusa.</title>
        <authorList>
            <person name="Herrera S."/>
            <person name="Cordes E."/>
        </authorList>
    </citation>
    <scope>NUCLEOTIDE SEQUENCE</scope>
    <source>
        <strain evidence="2">USNM1676648</strain>
        <tissue evidence="2">Polyp</tissue>
    </source>
</reference>
<name>A0A9W9ZME5_9CNID</name>
<feature type="compositionally biased region" description="Basic and acidic residues" evidence="1">
    <location>
        <begin position="176"/>
        <end position="189"/>
    </location>
</feature>
<dbReference type="Proteomes" id="UP001163046">
    <property type="component" value="Unassembled WGS sequence"/>
</dbReference>
<feature type="compositionally biased region" description="Basic and acidic residues" evidence="1">
    <location>
        <begin position="150"/>
        <end position="164"/>
    </location>
</feature>
<proteinExistence type="predicted"/>
<keyword evidence="3" id="KW-1185">Reference proteome</keyword>
<accession>A0A9W9ZME5</accession>
<evidence type="ECO:0000256" key="1">
    <source>
        <dbReference type="SAM" id="MobiDB-lite"/>
    </source>
</evidence>
<evidence type="ECO:0000313" key="2">
    <source>
        <dbReference type="EMBL" id="KAJ7384272.1"/>
    </source>
</evidence>
<gene>
    <name evidence="2" type="ORF">OS493_022906</name>
</gene>
<dbReference type="AlphaFoldDB" id="A0A9W9ZME5"/>
<organism evidence="2 3">
    <name type="scientific">Desmophyllum pertusum</name>
    <dbReference type="NCBI Taxonomy" id="174260"/>
    <lineage>
        <taxon>Eukaryota</taxon>
        <taxon>Metazoa</taxon>
        <taxon>Cnidaria</taxon>
        <taxon>Anthozoa</taxon>
        <taxon>Hexacorallia</taxon>
        <taxon>Scleractinia</taxon>
        <taxon>Caryophylliina</taxon>
        <taxon>Caryophylliidae</taxon>
        <taxon>Desmophyllum</taxon>
    </lineage>
</organism>
<evidence type="ECO:0000313" key="3">
    <source>
        <dbReference type="Proteomes" id="UP001163046"/>
    </source>
</evidence>
<protein>
    <submittedName>
        <fullName evidence="2">Uncharacterized protein</fullName>
    </submittedName>
</protein>
<feature type="region of interest" description="Disordered" evidence="1">
    <location>
        <begin position="150"/>
        <end position="189"/>
    </location>
</feature>
<sequence>MNLKAAQVYLRGGGNPCLTSTMHLVQHQQITKRNAQSGQGKIYITTTMQQTRKIRASQLHPQRDIPNAAQDYLKHTYQDEQFTPMWGDKIDQCHPTPKVNLQSATASTQNNDDDNDDDVFIVSSCSDINNNSTATTNKIPYQRFVPNDQFDNKARTAKKEEEKQASITTSGAPNPLKEDIEKSINLESR</sequence>
<dbReference type="EMBL" id="MU825889">
    <property type="protein sequence ID" value="KAJ7384272.1"/>
    <property type="molecule type" value="Genomic_DNA"/>
</dbReference>
<comment type="caution">
    <text evidence="2">The sequence shown here is derived from an EMBL/GenBank/DDBJ whole genome shotgun (WGS) entry which is preliminary data.</text>
</comment>